<dbReference type="InterPro" id="IPR055411">
    <property type="entry name" value="LRR_FXL15/At3g58940/PEG3-like"/>
</dbReference>
<dbReference type="SUPFAM" id="SSF81383">
    <property type="entry name" value="F-box domain"/>
    <property type="match status" value="1"/>
</dbReference>
<dbReference type="Pfam" id="PF08387">
    <property type="entry name" value="FBD"/>
    <property type="match status" value="1"/>
</dbReference>
<dbReference type="PANTHER" id="PTHR31900">
    <property type="entry name" value="F-BOX/RNI SUPERFAMILY PROTEIN-RELATED"/>
    <property type="match status" value="1"/>
</dbReference>
<dbReference type="InterPro" id="IPR032675">
    <property type="entry name" value="LRR_dom_sf"/>
</dbReference>
<proteinExistence type="predicted"/>
<gene>
    <name evidence="2" type="ORF">CEY00_Acc05143</name>
</gene>
<dbReference type="CDD" id="cd22160">
    <property type="entry name" value="F-box_AtFBL13-like"/>
    <property type="match status" value="1"/>
</dbReference>
<name>A0A2R6RPB8_ACTCC</name>
<dbReference type="Pfam" id="PF24758">
    <property type="entry name" value="LRR_At5g56370"/>
    <property type="match status" value="1"/>
</dbReference>
<dbReference type="FunCoup" id="A0A2R6RPB8">
    <property type="interactions" value="4939"/>
</dbReference>
<dbReference type="AlphaFoldDB" id="A0A2R6RPB8"/>
<dbReference type="Gene3D" id="1.20.1280.50">
    <property type="match status" value="1"/>
</dbReference>
<dbReference type="InterPro" id="IPR001810">
    <property type="entry name" value="F-box_dom"/>
</dbReference>
<dbReference type="SMART" id="SM00256">
    <property type="entry name" value="FBOX"/>
    <property type="match status" value="1"/>
</dbReference>
<dbReference type="Gramene" id="PSS31861">
    <property type="protein sequence ID" value="PSS31861"/>
    <property type="gene ID" value="CEY00_Acc05143"/>
</dbReference>
<reference evidence="3" key="2">
    <citation type="journal article" date="2018" name="BMC Genomics">
        <title>A manually annotated Actinidia chinensis var. chinensis (kiwifruit) genome highlights the challenges associated with draft genomes and gene prediction in plants.</title>
        <authorList>
            <person name="Pilkington S.M."/>
            <person name="Crowhurst R."/>
            <person name="Hilario E."/>
            <person name="Nardozza S."/>
            <person name="Fraser L."/>
            <person name="Peng Y."/>
            <person name="Gunaseelan K."/>
            <person name="Simpson R."/>
            <person name="Tahir J."/>
            <person name="Deroles S.C."/>
            <person name="Templeton K."/>
            <person name="Luo Z."/>
            <person name="Davy M."/>
            <person name="Cheng C."/>
            <person name="McNeilage M."/>
            <person name="Scaglione D."/>
            <person name="Liu Y."/>
            <person name="Zhang Q."/>
            <person name="Datson P."/>
            <person name="De Silva N."/>
            <person name="Gardiner S.E."/>
            <person name="Bassett H."/>
            <person name="Chagne D."/>
            <person name="McCallum J."/>
            <person name="Dzierzon H."/>
            <person name="Deng C."/>
            <person name="Wang Y.Y."/>
            <person name="Barron L."/>
            <person name="Manako K."/>
            <person name="Bowen J."/>
            <person name="Foster T.M."/>
            <person name="Erridge Z.A."/>
            <person name="Tiffin H."/>
            <person name="Waite C.N."/>
            <person name="Davies K.M."/>
            <person name="Grierson E.P."/>
            <person name="Laing W.A."/>
            <person name="Kirk R."/>
            <person name="Chen X."/>
            <person name="Wood M."/>
            <person name="Montefiori M."/>
            <person name="Brummell D.A."/>
            <person name="Schwinn K.E."/>
            <person name="Catanach A."/>
            <person name="Fullerton C."/>
            <person name="Li D."/>
            <person name="Meiyalaghan S."/>
            <person name="Nieuwenhuizen N."/>
            <person name="Read N."/>
            <person name="Prakash R."/>
            <person name="Hunter D."/>
            <person name="Zhang H."/>
            <person name="McKenzie M."/>
            <person name="Knabel M."/>
            <person name="Harris A."/>
            <person name="Allan A.C."/>
            <person name="Gleave A."/>
            <person name="Chen A."/>
            <person name="Janssen B.J."/>
            <person name="Plunkett B."/>
            <person name="Ampomah-Dwamena C."/>
            <person name="Voogd C."/>
            <person name="Leif D."/>
            <person name="Lafferty D."/>
            <person name="Souleyre E.J.F."/>
            <person name="Varkonyi-Gasic E."/>
            <person name="Gambi F."/>
            <person name="Hanley J."/>
            <person name="Yao J.L."/>
            <person name="Cheung J."/>
            <person name="David K.M."/>
            <person name="Warren B."/>
            <person name="Marsh K."/>
            <person name="Snowden K.C."/>
            <person name="Lin-Wang K."/>
            <person name="Brian L."/>
            <person name="Martinez-Sanchez M."/>
            <person name="Wang M."/>
            <person name="Ileperuma N."/>
            <person name="Macnee N."/>
            <person name="Campin R."/>
            <person name="McAtee P."/>
            <person name="Drummond R.S.M."/>
            <person name="Espley R.V."/>
            <person name="Ireland H.S."/>
            <person name="Wu R."/>
            <person name="Atkinson R.G."/>
            <person name="Karunairetnam S."/>
            <person name="Bulley S."/>
            <person name="Chunkath S."/>
            <person name="Hanley Z."/>
            <person name="Storey R."/>
            <person name="Thrimawithana A.H."/>
            <person name="Thomson S."/>
            <person name="David C."/>
            <person name="Testolin R."/>
            <person name="Huang H."/>
            <person name="Hellens R.P."/>
            <person name="Schaffer R.J."/>
        </authorList>
    </citation>
    <scope>NUCLEOTIDE SEQUENCE [LARGE SCALE GENOMIC DNA]</scope>
    <source>
        <strain evidence="3">cv. Red5</strain>
    </source>
</reference>
<dbReference type="InterPro" id="IPR036047">
    <property type="entry name" value="F-box-like_dom_sf"/>
</dbReference>
<dbReference type="OrthoDB" id="594804at2759"/>
<dbReference type="PANTHER" id="PTHR31900:SF34">
    <property type="entry name" value="EMB|CAB62440.1-RELATED"/>
    <property type="match status" value="1"/>
</dbReference>
<dbReference type="Pfam" id="PF00646">
    <property type="entry name" value="F-box"/>
    <property type="match status" value="1"/>
</dbReference>
<dbReference type="SUPFAM" id="SSF52047">
    <property type="entry name" value="RNI-like"/>
    <property type="match status" value="1"/>
</dbReference>
<dbReference type="PROSITE" id="PS50181">
    <property type="entry name" value="FBOX"/>
    <property type="match status" value="1"/>
</dbReference>
<evidence type="ECO:0000313" key="2">
    <source>
        <dbReference type="EMBL" id="PSS31861.1"/>
    </source>
</evidence>
<dbReference type="OMA" id="TITWADS"/>
<protein>
    <submittedName>
        <fullName evidence="2">F-box/FBD/LRR-repeat protein</fullName>
    </submittedName>
</protein>
<keyword evidence="3" id="KW-1185">Reference proteome</keyword>
<organism evidence="2 3">
    <name type="scientific">Actinidia chinensis var. chinensis</name>
    <name type="common">Chinese soft-hair kiwi</name>
    <dbReference type="NCBI Taxonomy" id="1590841"/>
    <lineage>
        <taxon>Eukaryota</taxon>
        <taxon>Viridiplantae</taxon>
        <taxon>Streptophyta</taxon>
        <taxon>Embryophyta</taxon>
        <taxon>Tracheophyta</taxon>
        <taxon>Spermatophyta</taxon>
        <taxon>Magnoliopsida</taxon>
        <taxon>eudicotyledons</taxon>
        <taxon>Gunneridae</taxon>
        <taxon>Pentapetalae</taxon>
        <taxon>asterids</taxon>
        <taxon>Ericales</taxon>
        <taxon>Actinidiaceae</taxon>
        <taxon>Actinidia</taxon>
    </lineage>
</organism>
<dbReference type="InterPro" id="IPR006566">
    <property type="entry name" value="FBD"/>
</dbReference>
<comment type="caution">
    <text evidence="2">The sequence shown here is derived from an EMBL/GenBank/DDBJ whole genome shotgun (WGS) entry which is preliminary data.</text>
</comment>
<evidence type="ECO:0000259" key="1">
    <source>
        <dbReference type="PROSITE" id="PS50181"/>
    </source>
</evidence>
<reference evidence="2 3" key="1">
    <citation type="submission" date="2017-07" db="EMBL/GenBank/DDBJ databases">
        <title>An improved, manually edited Actinidia chinensis var. chinensis (kiwifruit) genome highlights the challenges associated with draft genomes and gene prediction in plants.</title>
        <authorList>
            <person name="Pilkington S."/>
            <person name="Crowhurst R."/>
            <person name="Hilario E."/>
            <person name="Nardozza S."/>
            <person name="Fraser L."/>
            <person name="Peng Y."/>
            <person name="Gunaseelan K."/>
            <person name="Simpson R."/>
            <person name="Tahir J."/>
            <person name="Deroles S."/>
            <person name="Templeton K."/>
            <person name="Luo Z."/>
            <person name="Davy M."/>
            <person name="Cheng C."/>
            <person name="Mcneilage M."/>
            <person name="Scaglione D."/>
            <person name="Liu Y."/>
            <person name="Zhang Q."/>
            <person name="Datson P."/>
            <person name="De Silva N."/>
            <person name="Gardiner S."/>
            <person name="Bassett H."/>
            <person name="Chagne D."/>
            <person name="Mccallum J."/>
            <person name="Dzierzon H."/>
            <person name="Deng C."/>
            <person name="Wang Y.-Y."/>
            <person name="Barron N."/>
            <person name="Manako K."/>
            <person name="Bowen J."/>
            <person name="Foster T."/>
            <person name="Erridge Z."/>
            <person name="Tiffin H."/>
            <person name="Waite C."/>
            <person name="Davies K."/>
            <person name="Grierson E."/>
            <person name="Laing W."/>
            <person name="Kirk R."/>
            <person name="Chen X."/>
            <person name="Wood M."/>
            <person name="Montefiori M."/>
            <person name="Brummell D."/>
            <person name="Schwinn K."/>
            <person name="Catanach A."/>
            <person name="Fullerton C."/>
            <person name="Li D."/>
            <person name="Meiyalaghan S."/>
            <person name="Nieuwenhuizen N."/>
            <person name="Read N."/>
            <person name="Prakash R."/>
            <person name="Hunter D."/>
            <person name="Zhang H."/>
            <person name="Mckenzie M."/>
            <person name="Knabel M."/>
            <person name="Harris A."/>
            <person name="Allan A."/>
            <person name="Chen A."/>
            <person name="Janssen B."/>
            <person name="Plunkett B."/>
            <person name="Dwamena C."/>
            <person name="Voogd C."/>
            <person name="Leif D."/>
            <person name="Lafferty D."/>
            <person name="Souleyre E."/>
            <person name="Varkonyi-Gasic E."/>
            <person name="Gambi F."/>
            <person name="Hanley J."/>
            <person name="Yao J.-L."/>
            <person name="Cheung J."/>
            <person name="David K."/>
            <person name="Warren B."/>
            <person name="Marsh K."/>
            <person name="Snowden K."/>
            <person name="Lin-Wang K."/>
            <person name="Brian L."/>
            <person name="Martinez-Sanchez M."/>
            <person name="Wang M."/>
            <person name="Ileperuma N."/>
            <person name="Macnee N."/>
            <person name="Campin R."/>
            <person name="Mcatee P."/>
            <person name="Drummond R."/>
            <person name="Espley R."/>
            <person name="Ireland H."/>
            <person name="Wu R."/>
            <person name="Atkinson R."/>
            <person name="Karunairetnam S."/>
            <person name="Bulley S."/>
            <person name="Chunkath S."/>
            <person name="Hanley Z."/>
            <person name="Storey R."/>
            <person name="Thrimawithana A."/>
            <person name="Thomson S."/>
            <person name="David C."/>
            <person name="Testolin R."/>
        </authorList>
    </citation>
    <scope>NUCLEOTIDE SEQUENCE [LARGE SCALE GENOMIC DNA]</scope>
    <source>
        <strain evidence="3">cv. Red5</strain>
        <tissue evidence="2">Young leaf</tissue>
    </source>
</reference>
<dbReference type="InParanoid" id="A0A2R6RPB8"/>
<dbReference type="SMART" id="SM00579">
    <property type="entry name" value="FBD"/>
    <property type="match status" value="1"/>
</dbReference>
<feature type="domain" description="F-box" evidence="1">
    <location>
        <begin position="13"/>
        <end position="61"/>
    </location>
</feature>
<dbReference type="EMBL" id="NKQK01000004">
    <property type="protein sequence ID" value="PSS31861.1"/>
    <property type="molecule type" value="Genomic_DNA"/>
</dbReference>
<dbReference type="InterPro" id="IPR050232">
    <property type="entry name" value="FBL13/AtMIF1-like"/>
</dbReference>
<dbReference type="Gene3D" id="3.80.10.10">
    <property type="entry name" value="Ribonuclease Inhibitor"/>
    <property type="match status" value="1"/>
</dbReference>
<sequence>MGSNSKFRRASPEDRISNLPDSVLCHILSFLPTKFVVATSILSSRWKFLWASIPNLDFDDSIFFNHDIDCLNPRQRLSFMNFVDRVLDSRDNSINLEKFGLSCSGNCDLSLVRKWVCLVIGLNVKEIKLGLNLRGHFELPISLFRCHTLVVLRLNWKIFVDVPMVVSFLSLKVLHFNGVKFSCYESVEKILSGCPVLEELMIRKCRWDYGHTLRICGLALKNLILDWPSMVKGDHECGTVIDAPILEYLDVRDYISENFVIKNLCSLVKANLDVAQKFDQFVPVGVYGNCIIQFLKGVSAVKSLSLSHDTMGAIRYAYDYNFPTFHNLTMLELGASACSGWALLPDLLASSPILKNLVFVEGLFVYHHFQLGLSHFNWNPPVQLPACLLLHLKEIEIRNFRGVAEELMLAKYLLKNARVLRRMSIYCSFSEEDIQIHRKLLKFQRGSTACQLEFIF</sequence>
<accession>A0A2R6RPB8</accession>
<dbReference type="InterPro" id="IPR053781">
    <property type="entry name" value="F-box_AtFBL13-like"/>
</dbReference>
<dbReference type="Proteomes" id="UP000241394">
    <property type="component" value="Chromosome LG4"/>
</dbReference>
<dbReference type="STRING" id="1590841.A0A2R6RPB8"/>
<evidence type="ECO:0000313" key="3">
    <source>
        <dbReference type="Proteomes" id="UP000241394"/>
    </source>
</evidence>